<accession>A0A6G1BJ39</accession>
<reference evidence="2 3" key="1">
    <citation type="submission" date="2019-11" db="EMBL/GenBank/DDBJ databases">
        <title>Whole genome sequence of Oryza granulata.</title>
        <authorList>
            <person name="Li W."/>
        </authorList>
    </citation>
    <scope>NUCLEOTIDE SEQUENCE [LARGE SCALE GENOMIC DNA]</scope>
    <source>
        <strain evidence="3">cv. Menghai</strain>
        <tissue evidence="2">Leaf</tissue>
    </source>
</reference>
<evidence type="ECO:0000256" key="1">
    <source>
        <dbReference type="SAM" id="MobiDB-lite"/>
    </source>
</evidence>
<dbReference type="EMBL" id="SPHZ02000012">
    <property type="protein sequence ID" value="KAF0887801.1"/>
    <property type="molecule type" value="Genomic_DNA"/>
</dbReference>
<comment type="caution">
    <text evidence="2">The sequence shown here is derived from an EMBL/GenBank/DDBJ whole genome shotgun (WGS) entry which is preliminary data.</text>
</comment>
<dbReference type="Proteomes" id="UP000479710">
    <property type="component" value="Unassembled WGS sequence"/>
</dbReference>
<gene>
    <name evidence="2" type="ORF">E2562_004024</name>
</gene>
<name>A0A6G1BJ39_9ORYZ</name>
<evidence type="ECO:0000313" key="2">
    <source>
        <dbReference type="EMBL" id="KAF0887801.1"/>
    </source>
</evidence>
<organism evidence="2 3">
    <name type="scientific">Oryza meyeriana var. granulata</name>
    <dbReference type="NCBI Taxonomy" id="110450"/>
    <lineage>
        <taxon>Eukaryota</taxon>
        <taxon>Viridiplantae</taxon>
        <taxon>Streptophyta</taxon>
        <taxon>Embryophyta</taxon>
        <taxon>Tracheophyta</taxon>
        <taxon>Spermatophyta</taxon>
        <taxon>Magnoliopsida</taxon>
        <taxon>Liliopsida</taxon>
        <taxon>Poales</taxon>
        <taxon>Poaceae</taxon>
        <taxon>BOP clade</taxon>
        <taxon>Oryzoideae</taxon>
        <taxon>Oryzeae</taxon>
        <taxon>Oryzinae</taxon>
        <taxon>Oryza</taxon>
        <taxon>Oryza meyeriana</taxon>
    </lineage>
</organism>
<evidence type="ECO:0008006" key="4">
    <source>
        <dbReference type="Google" id="ProtNLM"/>
    </source>
</evidence>
<sequence length="82" mass="8178">MWLDGSGDEGARWELDDNACVEERSSWVVVVLVGGELEELGKGAHGGQGVGSRARGSTASTPGSDDGGGKGAMVTATDAIGS</sequence>
<feature type="region of interest" description="Disordered" evidence="1">
    <location>
        <begin position="40"/>
        <end position="82"/>
    </location>
</feature>
<proteinExistence type="predicted"/>
<keyword evidence="3" id="KW-1185">Reference proteome</keyword>
<dbReference type="AlphaFoldDB" id="A0A6G1BJ39"/>
<protein>
    <recommendedName>
        <fullName evidence="4">DUF834 domain-containing protein</fullName>
    </recommendedName>
</protein>
<evidence type="ECO:0000313" key="3">
    <source>
        <dbReference type="Proteomes" id="UP000479710"/>
    </source>
</evidence>